<gene>
    <name evidence="1" type="ORF">HanXRQr2_Chr02g0075701</name>
</gene>
<evidence type="ECO:0000313" key="2">
    <source>
        <dbReference type="Proteomes" id="UP000215914"/>
    </source>
</evidence>
<reference evidence="1" key="2">
    <citation type="submission" date="2020-06" db="EMBL/GenBank/DDBJ databases">
        <title>Helianthus annuus Genome sequencing and assembly Release 2.</title>
        <authorList>
            <person name="Gouzy J."/>
            <person name="Langlade N."/>
            <person name="Munos S."/>
        </authorList>
    </citation>
    <scope>NUCLEOTIDE SEQUENCE</scope>
    <source>
        <tissue evidence="1">Leaves</tissue>
    </source>
</reference>
<proteinExistence type="predicted"/>
<dbReference type="Gramene" id="mRNA:HanXRQr2_Chr02g0075701">
    <property type="protein sequence ID" value="mRNA:HanXRQr2_Chr02g0075701"/>
    <property type="gene ID" value="HanXRQr2_Chr02g0075701"/>
</dbReference>
<name>A0A9K3JRH7_HELAN</name>
<reference evidence="1" key="1">
    <citation type="journal article" date="2017" name="Nature">
        <title>The sunflower genome provides insights into oil metabolism, flowering and Asterid evolution.</title>
        <authorList>
            <person name="Badouin H."/>
            <person name="Gouzy J."/>
            <person name="Grassa C.J."/>
            <person name="Murat F."/>
            <person name="Staton S.E."/>
            <person name="Cottret L."/>
            <person name="Lelandais-Briere C."/>
            <person name="Owens G.L."/>
            <person name="Carrere S."/>
            <person name="Mayjonade B."/>
            <person name="Legrand L."/>
            <person name="Gill N."/>
            <person name="Kane N.C."/>
            <person name="Bowers J.E."/>
            <person name="Hubner S."/>
            <person name="Bellec A."/>
            <person name="Berard A."/>
            <person name="Berges H."/>
            <person name="Blanchet N."/>
            <person name="Boniface M.C."/>
            <person name="Brunel D."/>
            <person name="Catrice O."/>
            <person name="Chaidir N."/>
            <person name="Claudel C."/>
            <person name="Donnadieu C."/>
            <person name="Faraut T."/>
            <person name="Fievet G."/>
            <person name="Helmstetter N."/>
            <person name="King M."/>
            <person name="Knapp S.J."/>
            <person name="Lai Z."/>
            <person name="Le Paslier M.C."/>
            <person name="Lippi Y."/>
            <person name="Lorenzon L."/>
            <person name="Mandel J.R."/>
            <person name="Marage G."/>
            <person name="Marchand G."/>
            <person name="Marquand E."/>
            <person name="Bret-Mestries E."/>
            <person name="Morien E."/>
            <person name="Nambeesan S."/>
            <person name="Nguyen T."/>
            <person name="Pegot-Espagnet P."/>
            <person name="Pouilly N."/>
            <person name="Raftis F."/>
            <person name="Sallet E."/>
            <person name="Schiex T."/>
            <person name="Thomas J."/>
            <person name="Vandecasteele C."/>
            <person name="Vares D."/>
            <person name="Vear F."/>
            <person name="Vautrin S."/>
            <person name="Crespi M."/>
            <person name="Mangin B."/>
            <person name="Burke J.M."/>
            <person name="Salse J."/>
            <person name="Munos S."/>
            <person name="Vincourt P."/>
            <person name="Rieseberg L.H."/>
            <person name="Langlade N.B."/>
        </authorList>
    </citation>
    <scope>NUCLEOTIDE SEQUENCE</scope>
    <source>
        <tissue evidence="1">Leaves</tissue>
    </source>
</reference>
<organism evidence="1 2">
    <name type="scientific">Helianthus annuus</name>
    <name type="common">Common sunflower</name>
    <dbReference type="NCBI Taxonomy" id="4232"/>
    <lineage>
        <taxon>Eukaryota</taxon>
        <taxon>Viridiplantae</taxon>
        <taxon>Streptophyta</taxon>
        <taxon>Embryophyta</taxon>
        <taxon>Tracheophyta</taxon>
        <taxon>Spermatophyta</taxon>
        <taxon>Magnoliopsida</taxon>
        <taxon>eudicotyledons</taxon>
        <taxon>Gunneridae</taxon>
        <taxon>Pentapetalae</taxon>
        <taxon>asterids</taxon>
        <taxon>campanulids</taxon>
        <taxon>Asterales</taxon>
        <taxon>Asteraceae</taxon>
        <taxon>Asteroideae</taxon>
        <taxon>Heliantheae alliance</taxon>
        <taxon>Heliantheae</taxon>
        <taxon>Helianthus</taxon>
    </lineage>
</organism>
<dbReference type="EMBL" id="MNCJ02000317">
    <property type="protein sequence ID" value="KAF5819267.1"/>
    <property type="molecule type" value="Genomic_DNA"/>
</dbReference>
<sequence>MYVTEDRLIMVEFVVIQKHVFILFISNSYRKEIQGDGVYKFVILSLLYKAHTTLCRERPSEKGSRPTVFRRTPTFPSIPVIKNQAVATICDLITGNQLHICM</sequence>
<dbReference type="Proteomes" id="UP000215914">
    <property type="component" value="Unassembled WGS sequence"/>
</dbReference>
<protein>
    <submittedName>
        <fullName evidence="1">Uncharacterized protein</fullName>
    </submittedName>
</protein>
<dbReference type="AlphaFoldDB" id="A0A9K3JRH7"/>
<keyword evidence="2" id="KW-1185">Reference proteome</keyword>
<evidence type="ECO:0000313" key="1">
    <source>
        <dbReference type="EMBL" id="KAF5819267.1"/>
    </source>
</evidence>
<accession>A0A9K3JRH7</accession>
<comment type="caution">
    <text evidence="1">The sequence shown here is derived from an EMBL/GenBank/DDBJ whole genome shotgun (WGS) entry which is preliminary data.</text>
</comment>